<keyword evidence="10" id="KW-1185">Reference proteome</keyword>
<dbReference type="EMBL" id="CP130319">
    <property type="protein sequence ID" value="WNR46295.1"/>
    <property type="molecule type" value="Genomic_DNA"/>
</dbReference>
<dbReference type="Pfam" id="PF00528">
    <property type="entry name" value="BPD_transp_1"/>
    <property type="match status" value="1"/>
</dbReference>
<dbReference type="AlphaFoldDB" id="A0AA96RM29"/>
<feature type="transmembrane region" description="Helical" evidence="7">
    <location>
        <begin position="158"/>
        <end position="180"/>
    </location>
</feature>
<evidence type="ECO:0000256" key="4">
    <source>
        <dbReference type="ARBA" id="ARBA00022692"/>
    </source>
</evidence>
<sequence>MSYNMQKKLIIVLFLAFPVFLLLLLLMYPTLKLIQLSLTDWNGISRTFHYVGWDNYVQAFHMPEIWKSLYHNWQYFLVHALILPLEIMIAVLLNAKLKANPFFRSIVFLPYVINGVAVAYVFSYLYNPINGPLNLFLEAVGLDAWIQRWLSDPAVVNYSLIFVSLWRYCGLHVILFLAGLQSIPEDLYEAARMDGASPMRQLWHITVPGMSRVIEIVLFLNVRGALQVFDIPFLMTQGDLPMPVRPLPYTPWIQLSNSTTMA</sequence>
<gene>
    <name evidence="9" type="ORF">MJB10_09435</name>
</gene>
<feature type="transmembrane region" description="Helical" evidence="7">
    <location>
        <begin position="9"/>
        <end position="28"/>
    </location>
</feature>
<evidence type="ECO:0000256" key="3">
    <source>
        <dbReference type="ARBA" id="ARBA00022475"/>
    </source>
</evidence>
<keyword evidence="6 7" id="KW-0472">Membrane</keyword>
<comment type="similarity">
    <text evidence="7">Belongs to the binding-protein-dependent transport system permease family.</text>
</comment>
<feature type="transmembrane region" description="Helical" evidence="7">
    <location>
        <begin position="73"/>
        <end position="94"/>
    </location>
</feature>
<dbReference type="KEGG" id="proo:MJB10_09435"/>
<evidence type="ECO:0000313" key="9">
    <source>
        <dbReference type="EMBL" id="WNR46295.1"/>
    </source>
</evidence>
<protein>
    <submittedName>
        <fullName evidence="9">Sugar ABC transporter permease</fullName>
    </submittedName>
</protein>
<comment type="subcellular location">
    <subcellularLocation>
        <location evidence="1 7">Cell membrane</location>
        <topology evidence="1 7">Multi-pass membrane protein</topology>
    </subcellularLocation>
</comment>
<dbReference type="RefSeq" id="WP_314803931.1">
    <property type="nucleotide sequence ID" value="NZ_CP130319.1"/>
</dbReference>
<evidence type="ECO:0000256" key="1">
    <source>
        <dbReference type="ARBA" id="ARBA00004651"/>
    </source>
</evidence>
<reference evidence="9" key="1">
    <citation type="submission" date="2022-02" db="EMBL/GenBank/DDBJ databases">
        <title>Paenibacillus sp. MBLB1832 Whole Genome Shotgun Sequencing.</title>
        <authorList>
            <person name="Hwang C.Y."/>
            <person name="Cho E.-S."/>
            <person name="Seo M.-J."/>
        </authorList>
    </citation>
    <scope>NUCLEOTIDE SEQUENCE</scope>
    <source>
        <strain evidence="9">MBLB1832</strain>
    </source>
</reference>
<dbReference type="CDD" id="cd06261">
    <property type="entry name" value="TM_PBP2"/>
    <property type="match status" value="1"/>
</dbReference>
<dbReference type="InterPro" id="IPR051393">
    <property type="entry name" value="ABC_transporter_permease"/>
</dbReference>
<dbReference type="PROSITE" id="PS50928">
    <property type="entry name" value="ABC_TM1"/>
    <property type="match status" value="1"/>
</dbReference>
<keyword evidence="2 7" id="KW-0813">Transport</keyword>
<evidence type="ECO:0000313" key="10">
    <source>
        <dbReference type="Proteomes" id="UP001304650"/>
    </source>
</evidence>
<feature type="domain" description="ABC transmembrane type-1" evidence="8">
    <location>
        <begin position="72"/>
        <end position="262"/>
    </location>
</feature>
<dbReference type="Proteomes" id="UP001304650">
    <property type="component" value="Chromosome"/>
</dbReference>
<keyword evidence="4 7" id="KW-0812">Transmembrane</keyword>
<organism evidence="9 10">
    <name type="scientific">Paenibacillus roseopurpureus</name>
    <dbReference type="NCBI Taxonomy" id="2918901"/>
    <lineage>
        <taxon>Bacteria</taxon>
        <taxon>Bacillati</taxon>
        <taxon>Bacillota</taxon>
        <taxon>Bacilli</taxon>
        <taxon>Bacillales</taxon>
        <taxon>Paenibacillaceae</taxon>
        <taxon>Paenibacillus</taxon>
    </lineage>
</organism>
<evidence type="ECO:0000259" key="8">
    <source>
        <dbReference type="PROSITE" id="PS50928"/>
    </source>
</evidence>
<dbReference type="SUPFAM" id="SSF161098">
    <property type="entry name" value="MetI-like"/>
    <property type="match status" value="1"/>
</dbReference>
<evidence type="ECO:0000256" key="5">
    <source>
        <dbReference type="ARBA" id="ARBA00022989"/>
    </source>
</evidence>
<dbReference type="PANTHER" id="PTHR30193">
    <property type="entry name" value="ABC TRANSPORTER PERMEASE PROTEIN"/>
    <property type="match status" value="1"/>
</dbReference>
<evidence type="ECO:0000256" key="6">
    <source>
        <dbReference type="ARBA" id="ARBA00023136"/>
    </source>
</evidence>
<name>A0AA96RM29_9BACL</name>
<proteinExistence type="inferred from homology"/>
<dbReference type="InterPro" id="IPR035906">
    <property type="entry name" value="MetI-like_sf"/>
</dbReference>
<dbReference type="GO" id="GO:0005886">
    <property type="term" value="C:plasma membrane"/>
    <property type="evidence" value="ECO:0007669"/>
    <property type="project" value="UniProtKB-SubCell"/>
</dbReference>
<feature type="transmembrane region" description="Helical" evidence="7">
    <location>
        <begin position="106"/>
        <end position="126"/>
    </location>
</feature>
<dbReference type="GO" id="GO:0055085">
    <property type="term" value="P:transmembrane transport"/>
    <property type="evidence" value="ECO:0007669"/>
    <property type="project" value="InterPro"/>
</dbReference>
<keyword evidence="3" id="KW-1003">Cell membrane</keyword>
<evidence type="ECO:0000256" key="7">
    <source>
        <dbReference type="RuleBase" id="RU363032"/>
    </source>
</evidence>
<accession>A0AA96RM29</accession>
<dbReference type="InterPro" id="IPR000515">
    <property type="entry name" value="MetI-like"/>
</dbReference>
<dbReference type="Gene3D" id="1.10.3720.10">
    <property type="entry name" value="MetI-like"/>
    <property type="match status" value="1"/>
</dbReference>
<dbReference type="PANTHER" id="PTHR30193:SF37">
    <property type="entry name" value="INNER MEMBRANE ABC TRANSPORTER PERMEASE PROTEIN YCJO"/>
    <property type="match status" value="1"/>
</dbReference>
<keyword evidence="5 7" id="KW-1133">Transmembrane helix</keyword>
<evidence type="ECO:0000256" key="2">
    <source>
        <dbReference type="ARBA" id="ARBA00022448"/>
    </source>
</evidence>